<evidence type="ECO:0000313" key="6">
    <source>
        <dbReference type="RefSeq" id="XP_034241953.1"/>
    </source>
</evidence>
<dbReference type="SUPFAM" id="SSF46689">
    <property type="entry name" value="Homeodomain-like"/>
    <property type="match status" value="4"/>
</dbReference>
<evidence type="ECO:0000256" key="3">
    <source>
        <dbReference type="SAM" id="MobiDB-lite"/>
    </source>
</evidence>
<dbReference type="Gene3D" id="1.10.10.60">
    <property type="entry name" value="Homeodomain-like"/>
    <property type="match status" value="6"/>
</dbReference>
<feature type="domain" description="HTH CENPB-type" evidence="4">
    <location>
        <begin position="428"/>
        <end position="498"/>
    </location>
</feature>
<keyword evidence="5" id="KW-1185">Reference proteome</keyword>
<dbReference type="RefSeq" id="XP_034241953.1">
    <property type="nucleotide sequence ID" value="XM_034386062.1"/>
</dbReference>
<evidence type="ECO:0000259" key="4">
    <source>
        <dbReference type="PROSITE" id="PS51253"/>
    </source>
</evidence>
<dbReference type="InterPro" id="IPR050863">
    <property type="entry name" value="CenT-Element_Derived"/>
</dbReference>
<gene>
    <name evidence="6" type="primary">LOC117645717</name>
</gene>
<dbReference type="KEGG" id="tpal:117645717"/>
<dbReference type="GO" id="GO:0003677">
    <property type="term" value="F:DNA binding"/>
    <property type="evidence" value="ECO:0007669"/>
    <property type="project" value="UniProtKB-KW"/>
</dbReference>
<feature type="region of interest" description="Disordered" evidence="3">
    <location>
        <begin position="501"/>
        <end position="531"/>
    </location>
</feature>
<dbReference type="InterPro" id="IPR006600">
    <property type="entry name" value="HTH_CenpB_DNA-bd_dom"/>
</dbReference>
<dbReference type="InParanoid" id="A0A6P8YPS9"/>
<evidence type="ECO:0000313" key="5">
    <source>
        <dbReference type="Proteomes" id="UP000515158"/>
    </source>
</evidence>
<reference evidence="6" key="1">
    <citation type="submission" date="2025-08" db="UniProtKB">
        <authorList>
            <consortium name="RefSeq"/>
        </authorList>
    </citation>
    <scope>IDENTIFICATION</scope>
    <source>
        <tissue evidence="6">Total insect</tissue>
    </source>
</reference>
<dbReference type="Pfam" id="PF03221">
    <property type="entry name" value="HTH_Tnp_Tc5"/>
    <property type="match status" value="5"/>
</dbReference>
<dbReference type="PROSITE" id="PS51253">
    <property type="entry name" value="HTH_CENPB"/>
    <property type="match status" value="7"/>
</dbReference>
<feature type="domain" description="HTH CENPB-type" evidence="4">
    <location>
        <begin position="44"/>
        <end position="113"/>
    </location>
</feature>
<evidence type="ECO:0000256" key="2">
    <source>
        <dbReference type="ARBA" id="ARBA00023125"/>
    </source>
</evidence>
<feature type="domain" description="HTH CENPB-type" evidence="4">
    <location>
        <begin position="298"/>
        <end position="370"/>
    </location>
</feature>
<dbReference type="SMART" id="SM00674">
    <property type="entry name" value="CENPB"/>
    <property type="match status" value="6"/>
</dbReference>
<dbReference type="InterPro" id="IPR009057">
    <property type="entry name" value="Homeodomain-like_sf"/>
</dbReference>
<protein>
    <submittedName>
        <fullName evidence="6">Uncharacterized protein LOC117645717</fullName>
    </submittedName>
</protein>
<dbReference type="GeneID" id="117645717"/>
<evidence type="ECO:0000256" key="1">
    <source>
        <dbReference type="ARBA" id="ARBA00004123"/>
    </source>
</evidence>
<feature type="domain" description="HTH CENPB-type" evidence="4">
    <location>
        <begin position="234"/>
        <end position="305"/>
    </location>
</feature>
<feature type="domain" description="HTH CENPB-type" evidence="4">
    <location>
        <begin position="106"/>
        <end position="177"/>
    </location>
</feature>
<dbReference type="AlphaFoldDB" id="A0A6P8YPS9"/>
<organism evidence="6">
    <name type="scientific">Thrips palmi</name>
    <name type="common">Melon thrips</name>
    <dbReference type="NCBI Taxonomy" id="161013"/>
    <lineage>
        <taxon>Eukaryota</taxon>
        <taxon>Metazoa</taxon>
        <taxon>Ecdysozoa</taxon>
        <taxon>Arthropoda</taxon>
        <taxon>Hexapoda</taxon>
        <taxon>Insecta</taxon>
        <taxon>Pterygota</taxon>
        <taxon>Neoptera</taxon>
        <taxon>Paraneoptera</taxon>
        <taxon>Thysanoptera</taxon>
        <taxon>Terebrantia</taxon>
        <taxon>Thripoidea</taxon>
        <taxon>Thripidae</taxon>
        <taxon>Thrips</taxon>
    </lineage>
</organism>
<dbReference type="GO" id="GO:0005634">
    <property type="term" value="C:nucleus"/>
    <property type="evidence" value="ECO:0007669"/>
    <property type="project" value="UniProtKB-SubCell"/>
</dbReference>
<accession>A0A6P8YPS9</accession>
<feature type="compositionally biased region" description="Low complexity" evidence="3">
    <location>
        <begin position="501"/>
        <end position="512"/>
    </location>
</feature>
<keyword evidence="2" id="KW-0238">DNA-binding</keyword>
<sequence>MVKYRDLSKSLASGMSPSMSPSKAPEPACEPTASASNSPLHKVFGKSGKVGKRQQLKRKLYSWIREQRLEGIPLNDMVVERKASEMKEEMKIKDLELGWLTTFKQEYNVKLVTSCEELEEQLITWITDQRSKGLLLSDKIVQDRALALKESLNAPSFNASAKWLLDYKRRYGLKLVVSCEELEEQLFSWITHQKSEGVTLKFTDIQKKVTELQKTLNSPPFDANQIWFSEFKKRYRVSLNFKVKELEDILHSWIVGRRLQGDVLTDQSVTNKMLDLIGNLKVSLPKPVPQWLKEFKKNYGIRLVASFVELEEQLYAWIIQQKSLGTSLNDAQVQAEALTLHQRLNTPAPFEATHEWLTDFYQRYSVTLAFDCKELKDRLHSWIVKQRLDGVPLSQKMVHDKAIQLNSDLKINSPSVDTPQWLSDFIIQYSIRMTVSCEELEEQLYSLIVKEKLKGNSLSDDDIYDKALDLNYFLNTPLLASDEWVADFKRRYGLVDSVEAESISSFSDSSFSDSKESDFSDVDEDNKADLI</sequence>
<dbReference type="Proteomes" id="UP000515158">
    <property type="component" value="Unplaced"/>
</dbReference>
<feature type="domain" description="HTH CENPB-type" evidence="4">
    <location>
        <begin position="170"/>
        <end position="241"/>
    </location>
</feature>
<feature type="compositionally biased region" description="Polar residues" evidence="3">
    <location>
        <begin position="10"/>
        <end position="21"/>
    </location>
</feature>
<name>A0A6P8YPS9_THRPL</name>
<feature type="domain" description="HTH CENPB-type" evidence="4">
    <location>
        <begin position="363"/>
        <end position="435"/>
    </location>
</feature>
<proteinExistence type="predicted"/>
<dbReference type="OrthoDB" id="125347at2759"/>
<dbReference type="PANTHER" id="PTHR19303:SF73">
    <property type="entry name" value="PROTEIN PDC2"/>
    <property type="match status" value="1"/>
</dbReference>
<comment type="subcellular location">
    <subcellularLocation>
        <location evidence="1">Nucleus</location>
    </subcellularLocation>
</comment>
<dbReference type="PANTHER" id="PTHR19303">
    <property type="entry name" value="TRANSPOSON"/>
    <property type="match status" value="1"/>
</dbReference>
<feature type="region of interest" description="Disordered" evidence="3">
    <location>
        <begin position="1"/>
        <end position="50"/>
    </location>
</feature>